<dbReference type="GO" id="GO:0005737">
    <property type="term" value="C:cytoplasm"/>
    <property type="evidence" value="ECO:0007669"/>
    <property type="project" value="TreeGrafter"/>
</dbReference>
<feature type="domain" description="FAD dependent oxidoreductase" evidence="2">
    <location>
        <begin position="6"/>
        <end position="318"/>
    </location>
</feature>
<accession>B4R8F7</accession>
<evidence type="ECO:0000256" key="1">
    <source>
        <dbReference type="ARBA" id="ARBA00023002"/>
    </source>
</evidence>
<name>B4R8F7_PHEZH</name>
<dbReference type="InterPro" id="IPR036188">
    <property type="entry name" value="FAD/NAD-bd_sf"/>
</dbReference>
<organism evidence="3 4">
    <name type="scientific">Phenylobacterium zucineum (strain HLK1)</name>
    <dbReference type="NCBI Taxonomy" id="450851"/>
    <lineage>
        <taxon>Bacteria</taxon>
        <taxon>Pseudomonadati</taxon>
        <taxon>Pseudomonadota</taxon>
        <taxon>Alphaproteobacteria</taxon>
        <taxon>Caulobacterales</taxon>
        <taxon>Caulobacteraceae</taxon>
        <taxon>Phenylobacterium</taxon>
    </lineage>
</organism>
<dbReference type="KEGG" id="pzu:PHZ_c1170"/>
<dbReference type="AlphaFoldDB" id="B4R8F7"/>
<dbReference type="InterPro" id="IPR006076">
    <property type="entry name" value="FAD-dep_OxRdtase"/>
</dbReference>
<keyword evidence="1" id="KW-0560">Oxidoreductase</keyword>
<dbReference type="Gene3D" id="3.30.9.10">
    <property type="entry name" value="D-Amino Acid Oxidase, subunit A, domain 2"/>
    <property type="match status" value="1"/>
</dbReference>
<proteinExistence type="predicted"/>
<gene>
    <name evidence="3" type="ordered locus">PHZ_c1170</name>
</gene>
<dbReference type="PANTHER" id="PTHR13847:SF289">
    <property type="entry name" value="GLYCINE OXIDASE"/>
    <property type="match status" value="1"/>
</dbReference>
<dbReference type="HOGENOM" id="CLU_007884_4_5_5"/>
<dbReference type="Gene3D" id="3.50.50.60">
    <property type="entry name" value="FAD/NAD(P)-binding domain"/>
    <property type="match status" value="1"/>
</dbReference>
<reference evidence="3 4" key="1">
    <citation type="journal article" date="2008" name="BMC Genomics">
        <title>Complete genome of Phenylobacterium zucineum - a novel facultative intracellular bacterium isolated from human erythroleukemia cell line K562.</title>
        <authorList>
            <person name="Luo Y."/>
            <person name="Xu X."/>
            <person name="Ding Z."/>
            <person name="Liu Z."/>
            <person name="Zhang B."/>
            <person name="Yan Z."/>
            <person name="Sun J."/>
            <person name="Hu S."/>
            <person name="Hu X."/>
        </authorList>
    </citation>
    <scope>NUCLEOTIDE SEQUENCE [LARGE SCALE GENOMIC DNA]</scope>
    <source>
        <strain evidence="3 4">HLK1</strain>
    </source>
</reference>
<evidence type="ECO:0000259" key="2">
    <source>
        <dbReference type="Pfam" id="PF01266"/>
    </source>
</evidence>
<dbReference type="OrthoDB" id="9790035at2"/>
<dbReference type="STRING" id="450851.PHZ_c1170"/>
<dbReference type="SUPFAM" id="SSF54373">
    <property type="entry name" value="FAD-linked reductases, C-terminal domain"/>
    <property type="match status" value="1"/>
</dbReference>
<dbReference type="PANTHER" id="PTHR13847">
    <property type="entry name" value="SARCOSINE DEHYDROGENASE-RELATED"/>
    <property type="match status" value="1"/>
</dbReference>
<sequence length="346" mass="34712">MSGPVVTIAGAGALGLGAALALADAGCRVTVCDPAAPAANASGVAAGMIAPAFEAVLDPQARPHFELLLAARDLWPALAERAGVELRRDGALAAGDEAWLEEVARGLAALGFRAMELPGSAARAMAPGLSEDLPRALLTREDWRIEAAQALGRLRAAAEAAGVAFRAEAVRERGGADVLMVATGAGEADLAPELSVLSPIKGHILRLAAPWAAGAVVRGQGAYAAPGAGTMTVGATMEAGVADPAVDPAKGEPLRAVAARLFPALAEAPSTLAAGIRAATPDGLPMVGWSEAPGVLLAVGARRNGWLLAPLVAQVVAACVTGRDPGAYGPRFDPARFRKPGLRGTA</sequence>
<dbReference type="SUPFAM" id="SSF51971">
    <property type="entry name" value="Nucleotide-binding domain"/>
    <property type="match status" value="1"/>
</dbReference>
<evidence type="ECO:0000313" key="3">
    <source>
        <dbReference type="EMBL" id="ACG77584.1"/>
    </source>
</evidence>
<dbReference type="GO" id="GO:0016491">
    <property type="term" value="F:oxidoreductase activity"/>
    <property type="evidence" value="ECO:0007669"/>
    <property type="project" value="UniProtKB-KW"/>
</dbReference>
<protein>
    <submittedName>
        <fullName evidence="3">D-amino acid oxidase family protein</fullName>
    </submittedName>
</protein>
<keyword evidence="4" id="KW-1185">Reference proteome</keyword>
<dbReference type="RefSeq" id="WP_012521730.1">
    <property type="nucleotide sequence ID" value="NC_011144.1"/>
</dbReference>
<dbReference type="Pfam" id="PF01266">
    <property type="entry name" value="DAO"/>
    <property type="match status" value="1"/>
</dbReference>
<dbReference type="eggNOG" id="COG0665">
    <property type="taxonomic scope" value="Bacteria"/>
</dbReference>
<evidence type="ECO:0000313" key="4">
    <source>
        <dbReference type="Proteomes" id="UP000001868"/>
    </source>
</evidence>
<dbReference type="EMBL" id="CP000747">
    <property type="protein sequence ID" value="ACG77584.1"/>
    <property type="molecule type" value="Genomic_DNA"/>
</dbReference>
<dbReference type="Proteomes" id="UP000001868">
    <property type="component" value="Chromosome"/>
</dbReference>